<evidence type="ECO:0000256" key="1">
    <source>
        <dbReference type="ARBA" id="ARBA00022741"/>
    </source>
</evidence>
<organism evidence="4 5">
    <name type="scientific">Tritrichomonas musculus</name>
    <dbReference type="NCBI Taxonomy" id="1915356"/>
    <lineage>
        <taxon>Eukaryota</taxon>
        <taxon>Metamonada</taxon>
        <taxon>Parabasalia</taxon>
        <taxon>Tritrichomonadida</taxon>
        <taxon>Tritrichomonadidae</taxon>
        <taxon>Tritrichomonas</taxon>
    </lineage>
</organism>
<keyword evidence="2 3" id="KW-0067">ATP-binding</keyword>
<comment type="similarity">
    <text evidence="3">Belongs to the heat shock protein 70 family.</text>
</comment>
<accession>A0ABR2JVP2</accession>
<evidence type="ECO:0000313" key="4">
    <source>
        <dbReference type="EMBL" id="KAK8882880.1"/>
    </source>
</evidence>
<evidence type="ECO:0000313" key="5">
    <source>
        <dbReference type="Proteomes" id="UP001470230"/>
    </source>
</evidence>
<protein>
    <submittedName>
        <fullName evidence="4">Heat shock protein ssb1</fullName>
    </submittedName>
</protein>
<dbReference type="Gene3D" id="2.60.34.10">
    <property type="entry name" value="Substrate Binding Domain Of DNAk, Chain A, domain 1"/>
    <property type="match status" value="1"/>
</dbReference>
<dbReference type="Gene3D" id="3.30.420.40">
    <property type="match status" value="2"/>
</dbReference>
<keyword evidence="5" id="KW-1185">Reference proteome</keyword>
<name>A0ABR2JVP2_9EUKA</name>
<dbReference type="PANTHER" id="PTHR19375">
    <property type="entry name" value="HEAT SHOCK PROTEIN 70KDA"/>
    <property type="match status" value="1"/>
</dbReference>
<evidence type="ECO:0000256" key="2">
    <source>
        <dbReference type="ARBA" id="ARBA00022840"/>
    </source>
</evidence>
<keyword evidence="1 3" id="KW-0547">Nucleotide-binding</keyword>
<evidence type="ECO:0000256" key="3">
    <source>
        <dbReference type="RuleBase" id="RU003322"/>
    </source>
</evidence>
<gene>
    <name evidence="4" type="ORF">M9Y10_045524</name>
</gene>
<dbReference type="SUPFAM" id="SSF53067">
    <property type="entry name" value="Actin-like ATPase domain"/>
    <property type="match status" value="2"/>
</dbReference>
<keyword evidence="4" id="KW-0346">Stress response</keyword>
<sequence>MTVDPHCVVGIDLGSTFSTVARLQNNGTIELVKDKIKPTEWIPSVVCYKSDGNVLVGFSALKDERKNPKNVIVDAKRMLGHRYDDSIIQKLSEKWLFDISKASDGKILVNTCQGTKHPWEVCSEIIKYLLKLAQGQAKGYTITHAVVSVPANYSTTQRQETIKAAKAAGLQTVHLISEPTAGVMNYWFSNFNSNFFRPKVILIYDFGGGTLDVSLATVSNNSVEIKAVEGDMLLGGRDFDNNLIDYYLKQKNLKNDILPYLKNTDSFGTKARNEFRLINDQCESAKMNFVNETEQIIMPNIQSLDIEDQELEVSLDTFIQLNQSLINKLLDPVERVLNFSHISKFDVDEILLVGGSSSMPIVSQKLREYFLKEPLADGEPRNVVVRGTAIEARRRFVTNDRDFTELTSLRYQDVCPLSLGTSVIGDKMCVIIPRNSKVPAKCSSSFITVCNFQKQMSFDIYETESYRCTDDCLLGSLSVKLPEKQAGQVTVNLELSLNEDCILTAKCQVEGYYYSPYINEKIIRQGVVLNPEVINNAIKLGEANRVQDQKTVEEKTIKDKWIFLHSNVISFINHFRDSVNKNKKSINEKFDQILAIANSEKQRSCTNKDQLNSMVQKYKQLFVEYNRDAPPNRQADFFDTAGYY</sequence>
<dbReference type="EMBL" id="JAPFFF010000009">
    <property type="protein sequence ID" value="KAK8882880.1"/>
    <property type="molecule type" value="Genomic_DNA"/>
</dbReference>
<dbReference type="InterPro" id="IPR029047">
    <property type="entry name" value="HSP70_peptide-bd_sf"/>
</dbReference>
<dbReference type="InterPro" id="IPR043129">
    <property type="entry name" value="ATPase_NBD"/>
</dbReference>
<dbReference type="InterPro" id="IPR013126">
    <property type="entry name" value="Hsp_70_fam"/>
</dbReference>
<comment type="caution">
    <text evidence="4">The sequence shown here is derived from an EMBL/GenBank/DDBJ whole genome shotgun (WGS) entry which is preliminary data.</text>
</comment>
<dbReference type="Pfam" id="PF00012">
    <property type="entry name" value="HSP70"/>
    <property type="match status" value="1"/>
</dbReference>
<dbReference type="Proteomes" id="UP001470230">
    <property type="component" value="Unassembled WGS sequence"/>
</dbReference>
<dbReference type="SUPFAM" id="SSF100920">
    <property type="entry name" value="Heat shock protein 70kD (HSP70), peptide-binding domain"/>
    <property type="match status" value="1"/>
</dbReference>
<proteinExistence type="inferred from homology"/>
<dbReference type="PRINTS" id="PR00301">
    <property type="entry name" value="HEATSHOCK70"/>
</dbReference>
<dbReference type="Gene3D" id="3.90.640.10">
    <property type="entry name" value="Actin, Chain A, domain 4"/>
    <property type="match status" value="1"/>
</dbReference>
<reference evidence="4 5" key="1">
    <citation type="submission" date="2024-04" db="EMBL/GenBank/DDBJ databases">
        <title>Tritrichomonas musculus Genome.</title>
        <authorList>
            <person name="Alves-Ferreira E."/>
            <person name="Grigg M."/>
            <person name="Lorenzi H."/>
            <person name="Galac M."/>
        </authorList>
    </citation>
    <scope>NUCLEOTIDE SEQUENCE [LARGE SCALE GENOMIC DNA]</scope>
    <source>
        <strain evidence="4 5">EAF2021</strain>
    </source>
</reference>